<proteinExistence type="predicted"/>
<evidence type="ECO:0000313" key="1">
    <source>
        <dbReference type="EMBL" id="CAJ2507720.1"/>
    </source>
</evidence>
<protein>
    <submittedName>
        <fullName evidence="1">Uu.00g089060.m01.CDS01</fullName>
    </submittedName>
</protein>
<reference evidence="1" key="1">
    <citation type="submission" date="2023-10" db="EMBL/GenBank/DDBJ databases">
        <authorList>
            <person name="Hackl T."/>
        </authorList>
    </citation>
    <scope>NUCLEOTIDE SEQUENCE</scope>
</reference>
<organism evidence="1 2">
    <name type="scientific">Anthostomella pinea</name>
    <dbReference type="NCBI Taxonomy" id="933095"/>
    <lineage>
        <taxon>Eukaryota</taxon>
        <taxon>Fungi</taxon>
        <taxon>Dikarya</taxon>
        <taxon>Ascomycota</taxon>
        <taxon>Pezizomycotina</taxon>
        <taxon>Sordariomycetes</taxon>
        <taxon>Xylariomycetidae</taxon>
        <taxon>Xylariales</taxon>
        <taxon>Xylariaceae</taxon>
        <taxon>Anthostomella</taxon>
    </lineage>
</organism>
<comment type="caution">
    <text evidence="1">The sequence shown here is derived from an EMBL/GenBank/DDBJ whole genome shotgun (WGS) entry which is preliminary data.</text>
</comment>
<evidence type="ECO:0000313" key="2">
    <source>
        <dbReference type="Proteomes" id="UP001295740"/>
    </source>
</evidence>
<sequence>MDLKRLVSVISAKIDEPEDVLWGLREGQALLQCQLGRARLESGKGIKRFPYLRPPEFIEASFGNFQELTHHRHL</sequence>
<name>A0AAI8VNU0_9PEZI</name>
<accession>A0AAI8VNU0</accession>
<dbReference type="EMBL" id="CAUWAG010000010">
    <property type="protein sequence ID" value="CAJ2507720.1"/>
    <property type="molecule type" value="Genomic_DNA"/>
</dbReference>
<dbReference type="AlphaFoldDB" id="A0AAI8VNU0"/>
<dbReference type="Proteomes" id="UP001295740">
    <property type="component" value="Unassembled WGS sequence"/>
</dbReference>
<gene>
    <name evidence="1" type="ORF">KHLLAP_LOCUS8188</name>
</gene>
<keyword evidence="2" id="KW-1185">Reference proteome</keyword>